<gene>
    <name evidence="3" type="ORF">Ahy_A08g038582</name>
</gene>
<name>A0A445BTT2_ARAHY</name>
<comment type="caution">
    <text evidence="3">The sequence shown here is derived from an EMBL/GenBank/DDBJ whole genome shotgun (WGS) entry which is preliminary data.</text>
</comment>
<feature type="compositionally biased region" description="Pro residues" evidence="1">
    <location>
        <begin position="84"/>
        <end position="97"/>
    </location>
</feature>
<dbReference type="Proteomes" id="UP000289738">
    <property type="component" value="Chromosome A08"/>
</dbReference>
<dbReference type="Pfam" id="PF26130">
    <property type="entry name" value="PB1-like"/>
    <property type="match status" value="1"/>
</dbReference>
<organism evidence="3 4">
    <name type="scientific">Arachis hypogaea</name>
    <name type="common">Peanut</name>
    <dbReference type="NCBI Taxonomy" id="3818"/>
    <lineage>
        <taxon>Eukaryota</taxon>
        <taxon>Viridiplantae</taxon>
        <taxon>Streptophyta</taxon>
        <taxon>Embryophyta</taxon>
        <taxon>Tracheophyta</taxon>
        <taxon>Spermatophyta</taxon>
        <taxon>Magnoliopsida</taxon>
        <taxon>eudicotyledons</taxon>
        <taxon>Gunneridae</taxon>
        <taxon>Pentapetalae</taxon>
        <taxon>rosids</taxon>
        <taxon>fabids</taxon>
        <taxon>Fabales</taxon>
        <taxon>Fabaceae</taxon>
        <taxon>Papilionoideae</taxon>
        <taxon>50 kb inversion clade</taxon>
        <taxon>dalbergioids sensu lato</taxon>
        <taxon>Dalbergieae</taxon>
        <taxon>Pterocarpus clade</taxon>
        <taxon>Arachis</taxon>
    </lineage>
</organism>
<evidence type="ECO:0000313" key="3">
    <source>
        <dbReference type="EMBL" id="RYR42125.1"/>
    </source>
</evidence>
<sequence length="396" mass="44772">MMDVFSIRNYYKVLEYDNLKECWWLVLGWLLKSGLRALSSDNELLEMCFHATNNNEIVHVYLEHGVSELEVEEPTTIYRIQPTTTPPVQPIQSPPTQPTSSALAHITSSPPIQTTSKPRDKHLTNPASKAKSNPIKNSIPTTTIVKNSTLTITKKSKSTPKISATKKTTTSLPRRVTRLTSRFAPKGKKAAGKVVTMTLSSSESNDFYESAEDELYIPGPEIFENLSDYDFDLRWLRQGLGSNSDEDINLGYVLGKVSDVQKSYDAFDAYHDDSDGNDSWHSEEMKILPNSNEESDVDNDDDAFPMFIEGARFGELKLEIKTFNNDHICARRTKNMAANRKWLAFELVKNIRKYHNIKHGEASDYFKQKCDLDLNKSSLTRALTDARNIVYGNVAT</sequence>
<protein>
    <recommendedName>
        <fullName evidence="2">PB1-like domain-containing protein</fullName>
    </recommendedName>
</protein>
<evidence type="ECO:0000256" key="1">
    <source>
        <dbReference type="SAM" id="MobiDB-lite"/>
    </source>
</evidence>
<keyword evidence="4" id="KW-1185">Reference proteome</keyword>
<feature type="compositionally biased region" description="Polar residues" evidence="1">
    <location>
        <begin position="125"/>
        <end position="139"/>
    </location>
</feature>
<reference evidence="3 4" key="1">
    <citation type="submission" date="2019-01" db="EMBL/GenBank/DDBJ databases">
        <title>Sequencing of cultivated peanut Arachis hypogaea provides insights into genome evolution and oil improvement.</title>
        <authorList>
            <person name="Chen X."/>
        </authorList>
    </citation>
    <scope>NUCLEOTIDE SEQUENCE [LARGE SCALE GENOMIC DNA]</scope>
    <source>
        <strain evidence="4">cv. Fuhuasheng</strain>
        <tissue evidence="3">Leaves</tissue>
    </source>
</reference>
<feature type="compositionally biased region" description="Polar residues" evidence="1">
    <location>
        <begin position="106"/>
        <end position="116"/>
    </location>
</feature>
<feature type="region of interest" description="Disordered" evidence="1">
    <location>
        <begin position="81"/>
        <end position="139"/>
    </location>
</feature>
<evidence type="ECO:0000259" key="2">
    <source>
        <dbReference type="Pfam" id="PF26130"/>
    </source>
</evidence>
<accession>A0A445BTT2</accession>
<proteinExistence type="predicted"/>
<feature type="domain" description="PB1-like" evidence="2">
    <location>
        <begin position="2"/>
        <end position="64"/>
    </location>
</feature>
<dbReference type="EMBL" id="SDMP01000008">
    <property type="protein sequence ID" value="RYR42125.1"/>
    <property type="molecule type" value="Genomic_DNA"/>
</dbReference>
<dbReference type="AlphaFoldDB" id="A0A445BTT2"/>
<evidence type="ECO:0000313" key="4">
    <source>
        <dbReference type="Proteomes" id="UP000289738"/>
    </source>
</evidence>
<dbReference type="InterPro" id="IPR058594">
    <property type="entry name" value="PB1-like_dom_pln"/>
</dbReference>